<dbReference type="CDD" id="cd01734">
    <property type="entry name" value="YlxS_C"/>
    <property type="match status" value="1"/>
</dbReference>
<evidence type="ECO:0000313" key="7">
    <source>
        <dbReference type="Proteomes" id="UP000541109"/>
    </source>
</evidence>
<dbReference type="NCBIfam" id="NF000932">
    <property type="entry name" value="PRK00092.2-5"/>
    <property type="match status" value="1"/>
</dbReference>
<accession>A0A839ABL2</accession>
<organism evidence="6 7">
    <name type="scientific">Stappia albiluteola</name>
    <dbReference type="NCBI Taxonomy" id="2758565"/>
    <lineage>
        <taxon>Bacteria</taxon>
        <taxon>Pseudomonadati</taxon>
        <taxon>Pseudomonadota</taxon>
        <taxon>Alphaproteobacteria</taxon>
        <taxon>Hyphomicrobiales</taxon>
        <taxon>Stappiaceae</taxon>
        <taxon>Stappia</taxon>
    </lineage>
</organism>
<evidence type="ECO:0000256" key="2">
    <source>
        <dbReference type="ARBA" id="ARBA00022517"/>
    </source>
</evidence>
<dbReference type="PANTHER" id="PTHR33867">
    <property type="entry name" value="RIBOSOME MATURATION FACTOR RIMP"/>
    <property type="match status" value="1"/>
</dbReference>
<keyword evidence="2 3" id="KW-0690">Ribosome biogenesis</keyword>
<dbReference type="Pfam" id="PF17384">
    <property type="entry name" value="DUF150_C"/>
    <property type="match status" value="1"/>
</dbReference>
<comment type="similarity">
    <text evidence="3">Belongs to the RimP family.</text>
</comment>
<dbReference type="InterPro" id="IPR003728">
    <property type="entry name" value="Ribosome_maturation_RimP"/>
</dbReference>
<feature type="domain" description="Ribosome maturation factor RimP N-terminal" evidence="4">
    <location>
        <begin position="21"/>
        <end position="93"/>
    </location>
</feature>
<evidence type="ECO:0000256" key="1">
    <source>
        <dbReference type="ARBA" id="ARBA00022490"/>
    </source>
</evidence>
<dbReference type="InterPro" id="IPR035956">
    <property type="entry name" value="RimP_N_sf"/>
</dbReference>
<dbReference type="HAMAP" id="MF_01077">
    <property type="entry name" value="RimP"/>
    <property type="match status" value="1"/>
</dbReference>
<dbReference type="InterPro" id="IPR028998">
    <property type="entry name" value="RimP_C"/>
</dbReference>
<dbReference type="GO" id="GO:0000028">
    <property type="term" value="P:ribosomal small subunit assembly"/>
    <property type="evidence" value="ECO:0007669"/>
    <property type="project" value="TreeGrafter"/>
</dbReference>
<comment type="caution">
    <text evidence="6">The sequence shown here is derived from an EMBL/GenBank/DDBJ whole genome shotgun (WGS) entry which is preliminary data.</text>
</comment>
<evidence type="ECO:0000259" key="4">
    <source>
        <dbReference type="Pfam" id="PF02576"/>
    </source>
</evidence>
<sequence length="194" mass="21320">MQDQDPRLVRESGLEARVAAIVEPVVEDLGYRLVRIRISSLNGCTLQIMAERPDGTMTVEDCEEVSRAVSPALDVDDPINRAYHLEVSSPGIDRPMVREGDFDRWSGHVVKVEMAIPLDGRKRFRGIILGTKQGAALLRLDDAKAEEVRDVTLPIADIREARLVLTDDLIAAALRADKAAREGRGAAPGEVEDE</sequence>
<dbReference type="Gene3D" id="2.30.30.180">
    <property type="entry name" value="Ribosome maturation factor RimP, C-terminal domain"/>
    <property type="match status" value="1"/>
</dbReference>
<dbReference type="Gene3D" id="3.30.300.70">
    <property type="entry name" value="RimP-like superfamily, N-terminal"/>
    <property type="match status" value="1"/>
</dbReference>
<dbReference type="GO" id="GO:0006412">
    <property type="term" value="P:translation"/>
    <property type="evidence" value="ECO:0007669"/>
    <property type="project" value="TreeGrafter"/>
</dbReference>
<comment type="subcellular location">
    <subcellularLocation>
        <location evidence="3">Cytoplasm</location>
    </subcellularLocation>
</comment>
<feature type="domain" description="Ribosome maturation factor RimP C-terminal" evidence="5">
    <location>
        <begin position="96"/>
        <end position="166"/>
    </location>
</feature>
<dbReference type="Pfam" id="PF02576">
    <property type="entry name" value="RimP_N"/>
    <property type="match status" value="1"/>
</dbReference>
<proteinExistence type="inferred from homology"/>
<dbReference type="Proteomes" id="UP000541109">
    <property type="component" value="Unassembled WGS sequence"/>
</dbReference>
<dbReference type="InterPro" id="IPR028989">
    <property type="entry name" value="RimP_N"/>
</dbReference>
<dbReference type="EMBL" id="JACFXV010000034">
    <property type="protein sequence ID" value="MBA5776089.1"/>
    <property type="molecule type" value="Genomic_DNA"/>
</dbReference>
<dbReference type="AlphaFoldDB" id="A0A839ABL2"/>
<dbReference type="RefSeq" id="WP_182162147.1">
    <property type="nucleotide sequence ID" value="NZ_JACFXV010000034.1"/>
</dbReference>
<evidence type="ECO:0000313" key="6">
    <source>
        <dbReference type="EMBL" id="MBA5776089.1"/>
    </source>
</evidence>
<evidence type="ECO:0000259" key="5">
    <source>
        <dbReference type="Pfam" id="PF17384"/>
    </source>
</evidence>
<keyword evidence="7" id="KW-1185">Reference proteome</keyword>
<gene>
    <name evidence="3 6" type="primary">rimP</name>
    <name evidence="6" type="ORF">H2509_02995</name>
</gene>
<dbReference type="SUPFAM" id="SSF74942">
    <property type="entry name" value="YhbC-like, C-terminal domain"/>
    <property type="match status" value="1"/>
</dbReference>
<dbReference type="InterPro" id="IPR036847">
    <property type="entry name" value="RimP_C_sf"/>
</dbReference>
<keyword evidence="1 3" id="KW-0963">Cytoplasm</keyword>
<dbReference type="SUPFAM" id="SSF75420">
    <property type="entry name" value="YhbC-like, N-terminal domain"/>
    <property type="match status" value="1"/>
</dbReference>
<name>A0A839ABL2_9HYPH</name>
<protein>
    <recommendedName>
        <fullName evidence="3">Ribosome maturation factor RimP</fullName>
    </recommendedName>
</protein>
<dbReference type="FunFam" id="3.30.300.70:FF:000001">
    <property type="entry name" value="Ribosome maturation factor RimP"/>
    <property type="match status" value="1"/>
</dbReference>
<reference evidence="6 7" key="1">
    <citation type="submission" date="2020-07" db="EMBL/GenBank/DDBJ databases">
        <title>Stappia sp., F7233, whole genome shotgun sequencing project.</title>
        <authorList>
            <person name="Jiang S."/>
            <person name="Liu Z.W."/>
            <person name="Du Z.J."/>
        </authorList>
    </citation>
    <scope>NUCLEOTIDE SEQUENCE [LARGE SCALE GENOMIC DNA]</scope>
    <source>
        <strain evidence="6 7">F7233</strain>
    </source>
</reference>
<evidence type="ECO:0000256" key="3">
    <source>
        <dbReference type="HAMAP-Rule" id="MF_01077"/>
    </source>
</evidence>
<dbReference type="GO" id="GO:0005829">
    <property type="term" value="C:cytosol"/>
    <property type="evidence" value="ECO:0007669"/>
    <property type="project" value="TreeGrafter"/>
</dbReference>
<dbReference type="PANTHER" id="PTHR33867:SF1">
    <property type="entry name" value="RIBOSOME MATURATION FACTOR RIMP"/>
    <property type="match status" value="1"/>
</dbReference>
<comment type="function">
    <text evidence="3">Required for maturation of 30S ribosomal subunits.</text>
</comment>